<dbReference type="EMBL" id="DF238840">
    <property type="protein sequence ID" value="GAF26109.1"/>
    <property type="molecule type" value="Genomic_DNA"/>
</dbReference>
<feature type="transmembrane region" description="Helical" evidence="7">
    <location>
        <begin position="173"/>
        <end position="196"/>
    </location>
</feature>
<keyword evidence="2" id="KW-1003">Cell membrane</keyword>
<dbReference type="RefSeq" id="WP_025773830.1">
    <property type="nucleotide sequence ID" value="NZ_DF238840.1"/>
</dbReference>
<reference evidence="9" key="1">
    <citation type="journal article" date="2014" name="Gene">
        <title>Genome-guided analysis of transformation efficiency and carbon dioxide assimilation by Moorella thermoacetica Y72.</title>
        <authorList>
            <person name="Tsukahara K."/>
            <person name="Kita A."/>
            <person name="Nakashimada Y."/>
            <person name="Hoshino T."/>
            <person name="Murakami K."/>
        </authorList>
    </citation>
    <scope>NUCLEOTIDE SEQUENCE [LARGE SCALE GENOMIC DNA]</scope>
    <source>
        <strain evidence="9">Y72</strain>
    </source>
</reference>
<evidence type="ECO:0000256" key="5">
    <source>
        <dbReference type="ARBA" id="ARBA00022989"/>
    </source>
</evidence>
<keyword evidence="5 7" id="KW-1133">Transmembrane helix</keyword>
<feature type="transmembrane region" description="Helical" evidence="7">
    <location>
        <begin position="137"/>
        <end position="153"/>
    </location>
</feature>
<feature type="transmembrane region" description="Helical" evidence="7">
    <location>
        <begin position="6"/>
        <end position="39"/>
    </location>
</feature>
<feature type="transmembrane region" description="Helical" evidence="7">
    <location>
        <begin position="281"/>
        <end position="299"/>
    </location>
</feature>
<feature type="transmembrane region" description="Helical" evidence="7">
    <location>
        <begin position="396"/>
        <end position="417"/>
    </location>
</feature>
<sequence length="430" mass="45975">MTLTTATVILLGSFLILFLLHVPIALSLTISSILTGLYLGIPLEVIGQRMLNGLNSFAMMAIPLFIFAGEIMGEGGLSSRLVRFSNLLVGRLRGGLAIVNILSTMFFGGITGSAVADASAIGSIMIPMMRMRGYDKDFAVGVTTTGAIQGVLLPPSHNIILYSLVAGGVSIPALFAAGLVPGISLGIVLMICSYIIAIRRRYPRGEKIPREEWMRVVIEGLLSLTPALIIVIGILAGVFTANESAAIAVVYALLLVTLGFREVNAKKLHQILISTFRRLSVVLFLIASSSAFAWLLSYLHVPELVLGFITSLTTSRVGVFLLINLILLFLGMIMDMAPLILITTPILLPVAVKYGMDPVQFGVMLMLNLGIGLLTPPVGSAIYVGCSLGELTLEEAFKAILPFLAVMVCMLMLITFIPGISMSLPKMLVH</sequence>
<dbReference type="NCBIfam" id="TIGR00786">
    <property type="entry name" value="dctM"/>
    <property type="match status" value="1"/>
</dbReference>
<keyword evidence="4 7" id="KW-0812">Transmembrane</keyword>
<evidence type="ECO:0000256" key="1">
    <source>
        <dbReference type="ARBA" id="ARBA00004429"/>
    </source>
</evidence>
<accession>A0A0S6UD48</accession>
<feature type="transmembrane region" description="Helical" evidence="7">
    <location>
        <begin position="216"/>
        <end position="238"/>
    </location>
</feature>
<name>A0A0S6UD48_NEOTH</name>
<dbReference type="GO" id="GO:0022857">
    <property type="term" value="F:transmembrane transporter activity"/>
    <property type="evidence" value="ECO:0007669"/>
    <property type="project" value="TreeGrafter"/>
</dbReference>
<dbReference type="AlphaFoldDB" id="A0A0S6UD48"/>
<keyword evidence="6 7" id="KW-0472">Membrane</keyword>
<evidence type="ECO:0000256" key="2">
    <source>
        <dbReference type="ARBA" id="ARBA00022475"/>
    </source>
</evidence>
<dbReference type="InterPro" id="IPR010656">
    <property type="entry name" value="DctM"/>
</dbReference>
<gene>
    <name evidence="9" type="ORF">MTY_1447</name>
</gene>
<feature type="domain" description="TRAP C4-dicarboxylate transport system permease DctM subunit" evidence="8">
    <location>
        <begin position="11"/>
        <end position="420"/>
    </location>
</feature>
<dbReference type="PANTHER" id="PTHR33362:SF2">
    <property type="entry name" value="TRAP TRANSPORTER LARGE PERMEASE PROTEIN"/>
    <property type="match status" value="1"/>
</dbReference>
<dbReference type="InterPro" id="IPR004681">
    <property type="entry name" value="TRAP_DctM"/>
</dbReference>
<evidence type="ECO:0000256" key="6">
    <source>
        <dbReference type="ARBA" id="ARBA00023136"/>
    </source>
</evidence>
<dbReference type="PRINTS" id="PR00173">
    <property type="entry name" value="EDTRNSPORT"/>
</dbReference>
<dbReference type="PANTHER" id="PTHR33362">
    <property type="entry name" value="SIALIC ACID TRAP TRANSPORTER PERMEASE PROTEIN SIAT-RELATED"/>
    <property type="match status" value="1"/>
</dbReference>
<comment type="subcellular location">
    <subcellularLocation>
        <location evidence="1">Cell inner membrane</location>
        <topology evidence="1">Multi-pass membrane protein</topology>
    </subcellularLocation>
</comment>
<feature type="transmembrane region" description="Helical" evidence="7">
    <location>
        <begin position="51"/>
        <end position="72"/>
    </location>
</feature>
<protein>
    <submittedName>
        <fullName evidence="9">TRAP-type C4-dicarboxylate transport system, large permease component</fullName>
    </submittedName>
</protein>
<dbReference type="GO" id="GO:0005886">
    <property type="term" value="C:plasma membrane"/>
    <property type="evidence" value="ECO:0007669"/>
    <property type="project" value="UniProtKB-SubCell"/>
</dbReference>
<evidence type="ECO:0000313" key="9">
    <source>
        <dbReference type="EMBL" id="GAF26109.1"/>
    </source>
</evidence>
<feature type="transmembrane region" description="Helical" evidence="7">
    <location>
        <begin position="363"/>
        <end position="384"/>
    </location>
</feature>
<organism evidence="9">
    <name type="scientific">Moorella thermoacetica Y72</name>
    <dbReference type="NCBI Taxonomy" id="1325331"/>
    <lineage>
        <taxon>Bacteria</taxon>
        <taxon>Bacillati</taxon>
        <taxon>Bacillota</taxon>
        <taxon>Clostridia</taxon>
        <taxon>Neomoorellales</taxon>
        <taxon>Neomoorellaceae</taxon>
        <taxon>Neomoorella</taxon>
    </lineage>
</organism>
<evidence type="ECO:0000256" key="3">
    <source>
        <dbReference type="ARBA" id="ARBA00022519"/>
    </source>
</evidence>
<dbReference type="Pfam" id="PF06808">
    <property type="entry name" value="DctM"/>
    <property type="match status" value="1"/>
</dbReference>
<feature type="transmembrane region" description="Helical" evidence="7">
    <location>
        <begin position="319"/>
        <end position="342"/>
    </location>
</feature>
<feature type="transmembrane region" description="Helical" evidence="7">
    <location>
        <begin position="244"/>
        <end position="260"/>
    </location>
</feature>
<evidence type="ECO:0000256" key="7">
    <source>
        <dbReference type="SAM" id="Phobius"/>
    </source>
</evidence>
<feature type="transmembrane region" description="Helical" evidence="7">
    <location>
        <begin position="92"/>
        <end position="116"/>
    </location>
</feature>
<dbReference type="Proteomes" id="UP000063718">
    <property type="component" value="Unassembled WGS sequence"/>
</dbReference>
<dbReference type="PIRSF" id="PIRSF006066">
    <property type="entry name" value="HI0050"/>
    <property type="match status" value="1"/>
</dbReference>
<keyword evidence="3" id="KW-0997">Cell inner membrane</keyword>
<proteinExistence type="predicted"/>
<evidence type="ECO:0000259" key="8">
    <source>
        <dbReference type="Pfam" id="PF06808"/>
    </source>
</evidence>
<evidence type="ECO:0000256" key="4">
    <source>
        <dbReference type="ARBA" id="ARBA00022692"/>
    </source>
</evidence>